<dbReference type="AlphaFoldDB" id="A0A0P0VMV8"/>
<name>A0A0P0VMV8_ORYSJ</name>
<dbReference type="KEGG" id="dosa:Os02g0661201"/>
<evidence type="ECO:0000313" key="1">
    <source>
        <dbReference type="EMBL" id="BAH91833.1"/>
    </source>
</evidence>
<reference evidence="1 2" key="1">
    <citation type="journal article" date="2005" name="Nature">
        <title>The map-based sequence of the rice genome.</title>
        <authorList>
            <consortium name="International rice genome sequencing project (IRGSP)"/>
            <person name="Matsumoto T."/>
            <person name="Wu J."/>
            <person name="Kanamori H."/>
            <person name="Katayose Y."/>
            <person name="Fujisawa M."/>
            <person name="Namiki N."/>
            <person name="Mizuno H."/>
            <person name="Yamamoto K."/>
            <person name="Antonio B.A."/>
            <person name="Baba T."/>
            <person name="Sakata K."/>
            <person name="Nagamura Y."/>
            <person name="Aoki H."/>
            <person name="Arikawa K."/>
            <person name="Arita K."/>
            <person name="Bito T."/>
            <person name="Chiden Y."/>
            <person name="Fujitsuka N."/>
            <person name="Fukunaka R."/>
            <person name="Hamada M."/>
            <person name="Harada C."/>
            <person name="Hayashi A."/>
            <person name="Hijishita S."/>
            <person name="Honda M."/>
            <person name="Hosokawa S."/>
            <person name="Ichikawa Y."/>
            <person name="Idonuma A."/>
            <person name="Iijima M."/>
            <person name="Ikeda M."/>
            <person name="Ikeno M."/>
            <person name="Ito K."/>
            <person name="Ito S."/>
            <person name="Ito T."/>
            <person name="Ito Y."/>
            <person name="Ito Y."/>
            <person name="Iwabuchi A."/>
            <person name="Kamiya K."/>
            <person name="Karasawa W."/>
            <person name="Kurita K."/>
            <person name="Katagiri S."/>
            <person name="Kikuta A."/>
            <person name="Kobayashi H."/>
            <person name="Kobayashi N."/>
            <person name="Machita K."/>
            <person name="Maehara T."/>
            <person name="Masukawa M."/>
            <person name="Mizubayashi T."/>
            <person name="Mukai Y."/>
            <person name="Nagasaki H."/>
            <person name="Nagata Y."/>
            <person name="Naito S."/>
            <person name="Nakashima M."/>
            <person name="Nakama Y."/>
            <person name="Nakamichi Y."/>
            <person name="Nakamura M."/>
            <person name="Meguro A."/>
            <person name="Negishi M."/>
            <person name="Ohta I."/>
            <person name="Ohta T."/>
            <person name="Okamoto M."/>
            <person name="Ono N."/>
            <person name="Saji S."/>
            <person name="Sakaguchi M."/>
            <person name="Sakai K."/>
            <person name="Shibata M."/>
            <person name="Shimokawa T."/>
            <person name="Song J."/>
            <person name="Takazaki Y."/>
            <person name="Terasawa K."/>
            <person name="Tsugane M."/>
            <person name="Tsuji K."/>
            <person name="Ueda S."/>
            <person name="Waki K."/>
            <person name="Yamagata H."/>
            <person name="Yamamoto M."/>
            <person name="Yamamoto S."/>
            <person name="Yamane H."/>
            <person name="Yoshiki S."/>
            <person name="Yoshihara R."/>
            <person name="Yukawa K."/>
            <person name="Zhong H."/>
            <person name="Yano M."/>
            <person name="Yuan Q."/>
            <person name="Ouyang S."/>
            <person name="Liu J."/>
            <person name="Jones K.M."/>
            <person name="Gansberger K."/>
            <person name="Moffat K."/>
            <person name="Hill J."/>
            <person name="Bera J."/>
            <person name="Fadrosh D."/>
            <person name="Jin S."/>
            <person name="Johri S."/>
            <person name="Kim M."/>
            <person name="Overton L."/>
            <person name="Reardon M."/>
            <person name="Tsitrin T."/>
            <person name="Vuong H."/>
            <person name="Weaver B."/>
            <person name="Ciecko A."/>
            <person name="Tallon L."/>
            <person name="Jackson J."/>
            <person name="Pai G."/>
            <person name="Aken S.V."/>
            <person name="Utterback T."/>
            <person name="Reidmuller S."/>
            <person name="Feldblyum T."/>
            <person name="Hsiao J."/>
            <person name="Zismann V."/>
            <person name="Iobst S."/>
            <person name="de Vazeille A.R."/>
            <person name="Buell C.R."/>
            <person name="Ying K."/>
            <person name="Li Y."/>
            <person name="Lu T."/>
            <person name="Huang Y."/>
            <person name="Zhao Q."/>
            <person name="Feng Q."/>
            <person name="Zhang L."/>
            <person name="Zhu J."/>
            <person name="Weng Q."/>
            <person name="Mu J."/>
            <person name="Lu Y."/>
            <person name="Fan D."/>
            <person name="Liu Y."/>
            <person name="Guan J."/>
            <person name="Zhang Y."/>
            <person name="Yu S."/>
            <person name="Liu X."/>
            <person name="Zhang Y."/>
            <person name="Hong G."/>
            <person name="Han B."/>
            <person name="Choisne N."/>
            <person name="Demange N."/>
            <person name="Orjeda G."/>
            <person name="Samain S."/>
            <person name="Cattolico L."/>
            <person name="Pelletier E."/>
            <person name="Couloux A."/>
            <person name="Segurens B."/>
            <person name="Wincker P."/>
            <person name="D'Hont A."/>
            <person name="Scarpelli C."/>
            <person name="Weissenbach J."/>
            <person name="Salanoubat M."/>
            <person name="Quetier F."/>
            <person name="Yu Y."/>
            <person name="Kim H.R."/>
            <person name="Rambo T."/>
            <person name="Currie J."/>
            <person name="Collura K."/>
            <person name="Luo M."/>
            <person name="Yang T."/>
            <person name="Ammiraju J.S.S."/>
            <person name="Engler F."/>
            <person name="Soderlund C."/>
            <person name="Wing R.A."/>
            <person name="Palmer L.E."/>
            <person name="de la Bastide M."/>
            <person name="Spiegel L."/>
            <person name="Nascimento L."/>
            <person name="Zutavern T."/>
            <person name="O'Shaughnessy A."/>
            <person name="Dike S."/>
            <person name="Dedhia N."/>
            <person name="Preston R."/>
            <person name="Balija V."/>
            <person name="McCombie W.R."/>
            <person name="Chow T."/>
            <person name="Chen H."/>
            <person name="Chung M."/>
            <person name="Chen C."/>
            <person name="Shaw J."/>
            <person name="Wu H."/>
            <person name="Hsiao K."/>
            <person name="Chao Y."/>
            <person name="Chu M."/>
            <person name="Cheng C."/>
            <person name="Hour A."/>
            <person name="Lee P."/>
            <person name="Lin S."/>
            <person name="Lin Y."/>
            <person name="Liou J."/>
            <person name="Liu S."/>
            <person name="Hsing Y."/>
            <person name="Raghuvanshi S."/>
            <person name="Mohanty A."/>
            <person name="Bharti A.K."/>
            <person name="Gaur A."/>
            <person name="Gupta V."/>
            <person name="Kumar D."/>
            <person name="Ravi V."/>
            <person name="Vij S."/>
            <person name="Kapur A."/>
            <person name="Khurana P."/>
            <person name="Khurana P."/>
            <person name="Khurana J.P."/>
            <person name="Tyagi A.K."/>
            <person name="Gaikwad K."/>
            <person name="Singh A."/>
            <person name="Dalal V."/>
            <person name="Srivastava S."/>
            <person name="Dixit A."/>
            <person name="Pal A.K."/>
            <person name="Ghazi I.A."/>
            <person name="Yadav M."/>
            <person name="Pandit A."/>
            <person name="Bhargava A."/>
            <person name="Sureshbabu K."/>
            <person name="Batra K."/>
            <person name="Sharma T.R."/>
            <person name="Mohapatra T."/>
            <person name="Singh N.K."/>
            <person name="Messing J."/>
            <person name="Nelson A.B."/>
            <person name="Fuks G."/>
            <person name="Kavchok S."/>
            <person name="Keizer G."/>
            <person name="Linton E."/>
            <person name="Llaca V."/>
            <person name="Song R."/>
            <person name="Tanyolac B."/>
            <person name="Young S."/>
            <person name="Ho-Il K."/>
            <person name="Hahn J.H."/>
            <person name="Sangsakoo G."/>
            <person name="Vanavichit A."/>
            <person name="de Mattos Luiz.A.T."/>
            <person name="Zimmer P.D."/>
            <person name="Malone G."/>
            <person name="Dellagostin O."/>
            <person name="de Oliveira A.C."/>
            <person name="Bevan M."/>
            <person name="Bancroft I."/>
            <person name="Minx P."/>
            <person name="Cordum H."/>
            <person name="Wilson R."/>
            <person name="Cheng Z."/>
            <person name="Jin W."/>
            <person name="Jiang J."/>
            <person name="Leong S.A."/>
            <person name="Iwama H."/>
            <person name="Gojobori T."/>
            <person name="Itoh T."/>
            <person name="Niimura Y."/>
            <person name="Fujii Y."/>
            <person name="Habara T."/>
            <person name="Sakai H."/>
            <person name="Sato Y."/>
            <person name="Wilson G."/>
            <person name="Kumar K."/>
            <person name="McCouch S."/>
            <person name="Juretic N."/>
            <person name="Hoen D."/>
            <person name="Wright S."/>
            <person name="Bruskiewich R."/>
            <person name="Bureau T."/>
            <person name="Miyao A."/>
            <person name="Hirochika H."/>
            <person name="Nishikawa T."/>
            <person name="Kadowaki K."/>
            <person name="Sugiura M."/>
            <person name="Burr B."/>
            <person name="Sasaki T."/>
        </authorList>
    </citation>
    <scope>NUCLEOTIDE SEQUENCE [LARGE SCALE GENOMIC DNA]</scope>
    <source>
        <strain evidence="2">cv. Nipponbare</strain>
    </source>
</reference>
<gene>
    <name evidence="1" type="ordered locus">Os02g0661201</name>
</gene>
<dbReference type="SMR" id="A0A0P0VMV8"/>
<proteinExistence type="predicted"/>
<reference evidence="2" key="2">
    <citation type="journal article" date="2008" name="Nucleic Acids Res.">
        <title>The rice annotation project database (RAP-DB): 2008 update.</title>
        <authorList>
            <consortium name="The rice annotation project (RAP)"/>
        </authorList>
    </citation>
    <scope>GENOME REANNOTATION</scope>
    <source>
        <strain evidence="2">cv. Nipponbare</strain>
    </source>
</reference>
<dbReference type="EMBL" id="AP008208">
    <property type="protein sequence ID" value="BAH91833.1"/>
    <property type="molecule type" value="Genomic_DNA"/>
</dbReference>
<dbReference type="Proteomes" id="UP000000763">
    <property type="component" value="Chromosome 2"/>
</dbReference>
<protein>
    <submittedName>
        <fullName evidence="1">Os02g0661201 protein</fullName>
    </submittedName>
</protein>
<evidence type="ECO:0000313" key="2">
    <source>
        <dbReference type="Proteomes" id="UP000000763"/>
    </source>
</evidence>
<organism evidence="1 2">
    <name type="scientific">Oryza sativa subsp. japonica</name>
    <name type="common">Rice</name>
    <dbReference type="NCBI Taxonomy" id="39947"/>
    <lineage>
        <taxon>Eukaryota</taxon>
        <taxon>Viridiplantae</taxon>
        <taxon>Streptophyta</taxon>
        <taxon>Embryophyta</taxon>
        <taxon>Tracheophyta</taxon>
        <taxon>Spermatophyta</taxon>
        <taxon>Magnoliopsida</taxon>
        <taxon>Liliopsida</taxon>
        <taxon>Poales</taxon>
        <taxon>Poaceae</taxon>
        <taxon>BOP clade</taxon>
        <taxon>Oryzoideae</taxon>
        <taxon>Oryzeae</taxon>
        <taxon>Oryzinae</taxon>
        <taxon>Oryza</taxon>
        <taxon>Oryza sativa</taxon>
    </lineage>
</organism>
<sequence length="49" mass="5239">MTTDGDGLDALSTHSASNAQRRWALGTRLPAGQYSTLALLVVVQVVIKR</sequence>
<accession>A0A0P0VMV8</accession>
<dbReference type="Gramene" id="Os02t0661200-01">
    <property type="protein sequence ID" value="Os02t0661200-01"/>
    <property type="gene ID" value="Os02g0661200"/>
</dbReference>